<keyword evidence="2" id="KW-1185">Reference proteome</keyword>
<evidence type="ECO:0000313" key="2">
    <source>
        <dbReference type="Proteomes" id="UP000887116"/>
    </source>
</evidence>
<feature type="non-terminal residue" evidence="1">
    <location>
        <position position="67"/>
    </location>
</feature>
<sequence length="67" mass="8193">MARLENKRLDKIYKQRSRTYSTVLGKKWSEEYLLQLRSFHQVRNKDSTIKIRFTDIVLLQEDVGRRH</sequence>
<organism evidence="1 2">
    <name type="scientific">Trichonephila clavata</name>
    <name type="common">Joro spider</name>
    <name type="synonym">Nephila clavata</name>
    <dbReference type="NCBI Taxonomy" id="2740835"/>
    <lineage>
        <taxon>Eukaryota</taxon>
        <taxon>Metazoa</taxon>
        <taxon>Ecdysozoa</taxon>
        <taxon>Arthropoda</taxon>
        <taxon>Chelicerata</taxon>
        <taxon>Arachnida</taxon>
        <taxon>Araneae</taxon>
        <taxon>Araneomorphae</taxon>
        <taxon>Entelegynae</taxon>
        <taxon>Araneoidea</taxon>
        <taxon>Nephilidae</taxon>
        <taxon>Trichonephila</taxon>
    </lineage>
</organism>
<comment type="caution">
    <text evidence="1">The sequence shown here is derived from an EMBL/GenBank/DDBJ whole genome shotgun (WGS) entry which is preliminary data.</text>
</comment>
<name>A0A8X6G8L2_TRICU</name>
<evidence type="ECO:0000313" key="1">
    <source>
        <dbReference type="EMBL" id="GFQ98831.1"/>
    </source>
</evidence>
<gene>
    <name evidence="1" type="ORF">TNCT_339251</name>
</gene>
<dbReference type="AlphaFoldDB" id="A0A8X6G8L2"/>
<protein>
    <submittedName>
        <fullName evidence="1">Uncharacterized protein</fullName>
    </submittedName>
</protein>
<accession>A0A8X6G8L2</accession>
<dbReference type="Proteomes" id="UP000887116">
    <property type="component" value="Unassembled WGS sequence"/>
</dbReference>
<dbReference type="EMBL" id="BMAO01034776">
    <property type="protein sequence ID" value="GFQ98831.1"/>
    <property type="molecule type" value="Genomic_DNA"/>
</dbReference>
<proteinExistence type="predicted"/>
<reference evidence="1" key="1">
    <citation type="submission" date="2020-07" db="EMBL/GenBank/DDBJ databases">
        <title>Multicomponent nature underlies the extraordinary mechanical properties of spider dragline silk.</title>
        <authorList>
            <person name="Kono N."/>
            <person name="Nakamura H."/>
            <person name="Mori M."/>
            <person name="Yoshida Y."/>
            <person name="Ohtoshi R."/>
            <person name="Malay A.D."/>
            <person name="Moran D.A.P."/>
            <person name="Tomita M."/>
            <person name="Numata K."/>
            <person name="Arakawa K."/>
        </authorList>
    </citation>
    <scope>NUCLEOTIDE SEQUENCE</scope>
</reference>